<reference evidence="5" key="1">
    <citation type="journal article" date="2012" name="Science">
        <title>The Paleozoic origin of enzymatic lignin decomposition reconstructed from 31 fungal genomes.</title>
        <authorList>
            <person name="Floudas D."/>
            <person name="Binder M."/>
            <person name="Riley R."/>
            <person name="Barry K."/>
            <person name="Blanchette R.A."/>
            <person name="Henrissat B."/>
            <person name="Martinez A.T."/>
            <person name="Otillar R."/>
            <person name="Spatafora J.W."/>
            <person name="Yadav J.S."/>
            <person name="Aerts A."/>
            <person name="Benoit I."/>
            <person name="Boyd A."/>
            <person name="Carlson A."/>
            <person name="Copeland A."/>
            <person name="Coutinho P.M."/>
            <person name="de Vries R.P."/>
            <person name="Ferreira P."/>
            <person name="Findley K."/>
            <person name="Foster B."/>
            <person name="Gaskell J."/>
            <person name="Glotzer D."/>
            <person name="Gorecki P."/>
            <person name="Heitman J."/>
            <person name="Hesse C."/>
            <person name="Hori C."/>
            <person name="Igarashi K."/>
            <person name="Jurgens J.A."/>
            <person name="Kallen N."/>
            <person name="Kersten P."/>
            <person name="Kohler A."/>
            <person name="Kuees U."/>
            <person name="Kumar T.K.A."/>
            <person name="Kuo A."/>
            <person name="LaButti K."/>
            <person name="Larrondo L.F."/>
            <person name="Lindquist E."/>
            <person name="Ling A."/>
            <person name="Lombard V."/>
            <person name="Lucas S."/>
            <person name="Lundell T."/>
            <person name="Martin R."/>
            <person name="McLaughlin D.J."/>
            <person name="Morgenstern I."/>
            <person name="Morin E."/>
            <person name="Murat C."/>
            <person name="Nagy L.G."/>
            <person name="Nolan M."/>
            <person name="Ohm R.A."/>
            <person name="Patyshakuliyeva A."/>
            <person name="Rokas A."/>
            <person name="Ruiz-Duenas F.J."/>
            <person name="Sabat G."/>
            <person name="Salamov A."/>
            <person name="Samejima M."/>
            <person name="Schmutz J."/>
            <person name="Slot J.C."/>
            <person name="St John F."/>
            <person name="Stenlid J."/>
            <person name="Sun H."/>
            <person name="Sun S."/>
            <person name="Syed K."/>
            <person name="Tsang A."/>
            <person name="Wiebenga A."/>
            <person name="Young D."/>
            <person name="Pisabarro A."/>
            <person name="Eastwood D.C."/>
            <person name="Martin F."/>
            <person name="Cullen D."/>
            <person name="Grigoriev I.V."/>
            <person name="Hibbett D.S."/>
        </authorList>
    </citation>
    <scope>NUCLEOTIDE SEQUENCE [LARGE SCALE GENOMIC DNA]</scope>
    <source>
        <strain evidence="5">RWD-64-598 SS2</strain>
    </source>
</reference>
<feature type="domain" description="NmrA-like" evidence="3">
    <location>
        <begin position="6"/>
        <end position="225"/>
    </location>
</feature>
<keyword evidence="1" id="KW-0521">NADP</keyword>
<dbReference type="PANTHER" id="PTHR47706:SF9">
    <property type="entry name" value="NMRA-LIKE DOMAIN-CONTAINING PROTEIN-RELATED"/>
    <property type="match status" value="1"/>
</dbReference>
<name>A0A5M3MHN6_CONPW</name>
<sequence length="289" mass="30817">MSNTFKTFAIVGAGGAIGQPVLESLLASNASKVVILTRPDSTSTFKPHAKQTVEKVKPDDANAVSAVLRKHGVEVLVSTVGFSGFEAQIHLVDAAKQAGVQLFVPSEFGSATEGMTDEGPLAVKEKVAKHAQSIGLPIVRVYTGLFTEHVPRLGVVEETGRFLVLNPGDKPLSLTSLPDIGGFLAYALTSLPLGKLQNATYRLEGERLSLSQIGTLYGKLKSVTVEHIDKFPDDLPKAALLNYLGKELNSGRAVSSYDRVQGRDLGPGALSNSLLEGHEWKTVNDVFRA</sequence>
<dbReference type="Pfam" id="PF05368">
    <property type="entry name" value="NmrA"/>
    <property type="match status" value="1"/>
</dbReference>
<protein>
    <submittedName>
        <fullName evidence="4">NAD(P)-binding protein</fullName>
    </submittedName>
</protein>
<dbReference type="InterPro" id="IPR008030">
    <property type="entry name" value="NmrA-like"/>
</dbReference>
<evidence type="ECO:0000313" key="4">
    <source>
        <dbReference type="EMBL" id="EIW78141.1"/>
    </source>
</evidence>
<dbReference type="Proteomes" id="UP000053558">
    <property type="component" value="Unassembled WGS sequence"/>
</dbReference>
<dbReference type="SUPFAM" id="SSF51735">
    <property type="entry name" value="NAD(P)-binding Rossmann-fold domains"/>
    <property type="match status" value="1"/>
</dbReference>
<dbReference type="OMA" id="TKEGHAT"/>
<dbReference type="PANTHER" id="PTHR47706">
    <property type="entry name" value="NMRA-LIKE FAMILY PROTEIN"/>
    <property type="match status" value="1"/>
</dbReference>
<keyword evidence="2" id="KW-0560">Oxidoreductase</keyword>
<gene>
    <name evidence="4" type="ORF">CONPUDRAFT_127613</name>
</gene>
<dbReference type="InterPro" id="IPR051609">
    <property type="entry name" value="NmrA/Isoflavone_reductase-like"/>
</dbReference>
<evidence type="ECO:0000313" key="5">
    <source>
        <dbReference type="Proteomes" id="UP000053558"/>
    </source>
</evidence>
<dbReference type="GO" id="GO:0016491">
    <property type="term" value="F:oxidoreductase activity"/>
    <property type="evidence" value="ECO:0007669"/>
    <property type="project" value="UniProtKB-KW"/>
</dbReference>
<dbReference type="RefSeq" id="XP_007771225.1">
    <property type="nucleotide sequence ID" value="XM_007773035.1"/>
</dbReference>
<proteinExistence type="predicted"/>
<dbReference type="AlphaFoldDB" id="A0A5M3MHN6"/>
<dbReference type="Gene3D" id="3.40.50.720">
    <property type="entry name" value="NAD(P)-binding Rossmann-like Domain"/>
    <property type="match status" value="1"/>
</dbReference>
<comment type="caution">
    <text evidence="4">The sequence shown here is derived from an EMBL/GenBank/DDBJ whole genome shotgun (WGS) entry which is preliminary data.</text>
</comment>
<accession>A0A5M3MHN6</accession>
<dbReference type="InterPro" id="IPR036291">
    <property type="entry name" value="NAD(P)-bd_dom_sf"/>
</dbReference>
<evidence type="ECO:0000256" key="2">
    <source>
        <dbReference type="ARBA" id="ARBA00023002"/>
    </source>
</evidence>
<dbReference type="OrthoDB" id="5283654at2759"/>
<dbReference type="GeneID" id="19200077"/>
<keyword evidence="5" id="KW-1185">Reference proteome</keyword>
<organism evidence="4 5">
    <name type="scientific">Coniophora puteana (strain RWD-64-598)</name>
    <name type="common">Brown rot fungus</name>
    <dbReference type="NCBI Taxonomy" id="741705"/>
    <lineage>
        <taxon>Eukaryota</taxon>
        <taxon>Fungi</taxon>
        <taxon>Dikarya</taxon>
        <taxon>Basidiomycota</taxon>
        <taxon>Agaricomycotina</taxon>
        <taxon>Agaricomycetes</taxon>
        <taxon>Agaricomycetidae</taxon>
        <taxon>Boletales</taxon>
        <taxon>Coniophorineae</taxon>
        <taxon>Coniophoraceae</taxon>
        <taxon>Coniophora</taxon>
    </lineage>
</organism>
<evidence type="ECO:0000256" key="1">
    <source>
        <dbReference type="ARBA" id="ARBA00022857"/>
    </source>
</evidence>
<dbReference type="EMBL" id="JH711582">
    <property type="protein sequence ID" value="EIW78141.1"/>
    <property type="molecule type" value="Genomic_DNA"/>
</dbReference>
<dbReference type="KEGG" id="cput:CONPUDRAFT_127613"/>
<evidence type="ECO:0000259" key="3">
    <source>
        <dbReference type="Pfam" id="PF05368"/>
    </source>
</evidence>